<sequence>MRVYHKCNIVAADASTREYLEQLLTVKELSGIPVIAREPADHKTSTGFLHGVDGEPAVDSLLPGIKSAVPVLAATREGRTVTLSFAGPVPPEHVTLFLVQFPVRPARPRPMQCQQCGRFGHVKASCSWPDIRCGRAHPGPTQGRRTAVNHSHAASTAVARTLPTPRPARGGRNSGELPLSWLPPPPSSQDAP</sequence>
<reference evidence="2" key="1">
    <citation type="journal article" date="2020" name="Cell">
        <title>Large-Scale Comparative Analyses of Tick Genomes Elucidate Their Genetic Diversity and Vector Capacities.</title>
        <authorList>
            <consortium name="Tick Genome and Microbiome Consortium (TIGMIC)"/>
            <person name="Jia N."/>
            <person name="Wang J."/>
            <person name="Shi W."/>
            <person name="Du L."/>
            <person name="Sun Y."/>
            <person name="Zhan W."/>
            <person name="Jiang J.F."/>
            <person name="Wang Q."/>
            <person name="Zhang B."/>
            <person name="Ji P."/>
            <person name="Bell-Sakyi L."/>
            <person name="Cui X.M."/>
            <person name="Yuan T.T."/>
            <person name="Jiang B.G."/>
            <person name="Yang W.F."/>
            <person name="Lam T.T."/>
            <person name="Chang Q.C."/>
            <person name="Ding S.J."/>
            <person name="Wang X.J."/>
            <person name="Zhu J.G."/>
            <person name="Ruan X.D."/>
            <person name="Zhao L."/>
            <person name="Wei J.T."/>
            <person name="Ye R.Z."/>
            <person name="Que T.C."/>
            <person name="Du C.H."/>
            <person name="Zhou Y.H."/>
            <person name="Cheng J.X."/>
            <person name="Dai P.F."/>
            <person name="Guo W.B."/>
            <person name="Han X.H."/>
            <person name="Huang E.J."/>
            <person name="Li L.F."/>
            <person name="Wei W."/>
            <person name="Gao Y.C."/>
            <person name="Liu J.Z."/>
            <person name="Shao H.Z."/>
            <person name="Wang X."/>
            <person name="Wang C.C."/>
            <person name="Yang T.C."/>
            <person name="Huo Q.B."/>
            <person name="Li W."/>
            <person name="Chen H.Y."/>
            <person name="Chen S.E."/>
            <person name="Zhou L.G."/>
            <person name="Ni X.B."/>
            <person name="Tian J.H."/>
            <person name="Sheng Y."/>
            <person name="Liu T."/>
            <person name="Pan Y.S."/>
            <person name="Xia L.Y."/>
            <person name="Li J."/>
            <person name="Zhao F."/>
            <person name="Cao W.C."/>
        </authorList>
    </citation>
    <scope>NUCLEOTIDE SEQUENCE</scope>
    <source>
        <strain evidence="2">Rsan-2018</strain>
    </source>
</reference>
<protein>
    <recommendedName>
        <fullName evidence="4">CCHC-type domain-containing protein</fullName>
    </recommendedName>
</protein>
<evidence type="ECO:0000256" key="1">
    <source>
        <dbReference type="SAM" id="MobiDB-lite"/>
    </source>
</evidence>
<evidence type="ECO:0008006" key="4">
    <source>
        <dbReference type="Google" id="ProtNLM"/>
    </source>
</evidence>
<proteinExistence type="predicted"/>
<name>A0A9D4ST33_RHISA</name>
<dbReference type="AlphaFoldDB" id="A0A9D4ST33"/>
<dbReference type="EMBL" id="JABSTV010001252">
    <property type="protein sequence ID" value="KAH7947640.1"/>
    <property type="molecule type" value="Genomic_DNA"/>
</dbReference>
<accession>A0A9D4ST33</accession>
<gene>
    <name evidence="2" type="ORF">HPB52_014850</name>
</gene>
<organism evidence="2 3">
    <name type="scientific">Rhipicephalus sanguineus</name>
    <name type="common">Brown dog tick</name>
    <name type="synonym">Ixodes sanguineus</name>
    <dbReference type="NCBI Taxonomy" id="34632"/>
    <lineage>
        <taxon>Eukaryota</taxon>
        <taxon>Metazoa</taxon>
        <taxon>Ecdysozoa</taxon>
        <taxon>Arthropoda</taxon>
        <taxon>Chelicerata</taxon>
        <taxon>Arachnida</taxon>
        <taxon>Acari</taxon>
        <taxon>Parasitiformes</taxon>
        <taxon>Ixodida</taxon>
        <taxon>Ixodoidea</taxon>
        <taxon>Ixodidae</taxon>
        <taxon>Rhipicephalinae</taxon>
        <taxon>Rhipicephalus</taxon>
        <taxon>Rhipicephalus</taxon>
    </lineage>
</organism>
<evidence type="ECO:0000313" key="2">
    <source>
        <dbReference type="EMBL" id="KAH7947640.1"/>
    </source>
</evidence>
<feature type="compositionally biased region" description="Pro residues" evidence="1">
    <location>
        <begin position="181"/>
        <end position="192"/>
    </location>
</feature>
<reference evidence="2" key="2">
    <citation type="submission" date="2021-09" db="EMBL/GenBank/DDBJ databases">
        <authorList>
            <person name="Jia N."/>
            <person name="Wang J."/>
            <person name="Shi W."/>
            <person name="Du L."/>
            <person name="Sun Y."/>
            <person name="Zhan W."/>
            <person name="Jiang J."/>
            <person name="Wang Q."/>
            <person name="Zhang B."/>
            <person name="Ji P."/>
            <person name="Sakyi L.B."/>
            <person name="Cui X."/>
            <person name="Yuan T."/>
            <person name="Jiang B."/>
            <person name="Yang W."/>
            <person name="Lam T.T.-Y."/>
            <person name="Chang Q."/>
            <person name="Ding S."/>
            <person name="Wang X."/>
            <person name="Zhu J."/>
            <person name="Ruan X."/>
            <person name="Zhao L."/>
            <person name="Wei J."/>
            <person name="Que T."/>
            <person name="Du C."/>
            <person name="Cheng J."/>
            <person name="Dai P."/>
            <person name="Han X."/>
            <person name="Huang E."/>
            <person name="Gao Y."/>
            <person name="Liu J."/>
            <person name="Shao H."/>
            <person name="Ye R."/>
            <person name="Li L."/>
            <person name="Wei W."/>
            <person name="Wang X."/>
            <person name="Wang C."/>
            <person name="Huo Q."/>
            <person name="Li W."/>
            <person name="Guo W."/>
            <person name="Chen H."/>
            <person name="Chen S."/>
            <person name="Zhou L."/>
            <person name="Zhou L."/>
            <person name="Ni X."/>
            <person name="Tian J."/>
            <person name="Zhou Y."/>
            <person name="Sheng Y."/>
            <person name="Liu T."/>
            <person name="Pan Y."/>
            <person name="Xia L."/>
            <person name="Li J."/>
            <person name="Zhao F."/>
            <person name="Cao W."/>
        </authorList>
    </citation>
    <scope>NUCLEOTIDE SEQUENCE</scope>
    <source>
        <strain evidence="2">Rsan-2018</strain>
        <tissue evidence="2">Larvae</tissue>
    </source>
</reference>
<dbReference type="Proteomes" id="UP000821837">
    <property type="component" value="Chromosome 6"/>
</dbReference>
<keyword evidence="3" id="KW-1185">Reference proteome</keyword>
<evidence type="ECO:0000313" key="3">
    <source>
        <dbReference type="Proteomes" id="UP000821837"/>
    </source>
</evidence>
<feature type="region of interest" description="Disordered" evidence="1">
    <location>
        <begin position="137"/>
        <end position="192"/>
    </location>
</feature>
<comment type="caution">
    <text evidence="2">The sequence shown here is derived from an EMBL/GenBank/DDBJ whole genome shotgun (WGS) entry which is preliminary data.</text>
</comment>